<dbReference type="Pfam" id="PF00892">
    <property type="entry name" value="EamA"/>
    <property type="match status" value="2"/>
</dbReference>
<feature type="transmembrane region" description="Helical" evidence="5">
    <location>
        <begin position="139"/>
        <end position="157"/>
    </location>
</feature>
<feature type="transmembrane region" description="Helical" evidence="5">
    <location>
        <begin position="113"/>
        <end position="133"/>
    </location>
</feature>
<organism evidence="7 8">
    <name type="scientific">Halogeometricum borinquense</name>
    <dbReference type="NCBI Taxonomy" id="60847"/>
    <lineage>
        <taxon>Archaea</taxon>
        <taxon>Methanobacteriati</taxon>
        <taxon>Methanobacteriota</taxon>
        <taxon>Stenosarchaea group</taxon>
        <taxon>Halobacteria</taxon>
        <taxon>Halobacteriales</taxon>
        <taxon>Haloferacaceae</taxon>
        <taxon>Halogeometricum</taxon>
    </lineage>
</organism>
<evidence type="ECO:0000256" key="4">
    <source>
        <dbReference type="ARBA" id="ARBA00023136"/>
    </source>
</evidence>
<accession>A0A482TPB3</accession>
<dbReference type="PANTHER" id="PTHR32322:SF2">
    <property type="entry name" value="EAMA DOMAIN-CONTAINING PROTEIN"/>
    <property type="match status" value="1"/>
</dbReference>
<feature type="transmembrane region" description="Helical" evidence="5">
    <location>
        <begin position="45"/>
        <end position="65"/>
    </location>
</feature>
<comment type="subcellular location">
    <subcellularLocation>
        <location evidence="1">Membrane</location>
        <topology evidence="1">Multi-pass membrane protein</topology>
    </subcellularLocation>
</comment>
<dbReference type="InterPro" id="IPR050638">
    <property type="entry name" value="AA-Vitamin_Transporters"/>
</dbReference>
<keyword evidence="3 5" id="KW-1133">Transmembrane helix</keyword>
<evidence type="ECO:0000256" key="2">
    <source>
        <dbReference type="ARBA" id="ARBA00022692"/>
    </source>
</evidence>
<dbReference type="AlphaFoldDB" id="A0A482TPB3"/>
<evidence type="ECO:0000256" key="5">
    <source>
        <dbReference type="SAM" id="Phobius"/>
    </source>
</evidence>
<comment type="caution">
    <text evidence="7">The sequence shown here is derived from an EMBL/GenBank/DDBJ whole genome shotgun (WGS) entry which is preliminary data.</text>
</comment>
<dbReference type="RefSeq" id="WP_129784202.1">
    <property type="nucleotide sequence ID" value="NZ_RZHH01000002.1"/>
</dbReference>
<feature type="transmembrane region" description="Helical" evidence="5">
    <location>
        <begin position="20"/>
        <end position="38"/>
    </location>
</feature>
<evidence type="ECO:0000256" key="3">
    <source>
        <dbReference type="ARBA" id="ARBA00022989"/>
    </source>
</evidence>
<dbReference type="PANTHER" id="PTHR32322">
    <property type="entry name" value="INNER MEMBRANE TRANSPORTER"/>
    <property type="match status" value="1"/>
</dbReference>
<dbReference type="InterPro" id="IPR000620">
    <property type="entry name" value="EamA_dom"/>
</dbReference>
<evidence type="ECO:0000313" key="7">
    <source>
        <dbReference type="EMBL" id="RYJ13769.1"/>
    </source>
</evidence>
<keyword evidence="2 5" id="KW-0812">Transmembrane</keyword>
<feature type="transmembrane region" description="Helical" evidence="5">
    <location>
        <begin position="235"/>
        <end position="255"/>
    </location>
</feature>
<feature type="transmembrane region" description="Helical" evidence="5">
    <location>
        <begin position="85"/>
        <end position="106"/>
    </location>
</feature>
<evidence type="ECO:0000256" key="1">
    <source>
        <dbReference type="ARBA" id="ARBA00004141"/>
    </source>
</evidence>
<dbReference type="SUPFAM" id="SSF103481">
    <property type="entry name" value="Multidrug resistance efflux transporter EmrE"/>
    <property type="match status" value="2"/>
</dbReference>
<reference evidence="7 8" key="1">
    <citation type="submission" date="2018-12" db="EMBL/GenBank/DDBJ databases">
        <title>Genome analysis provides insights into bioremediation potentialities of Halogeometricum borinquense strain N11.</title>
        <authorList>
            <person name="Najjari A."/>
            <person name="Youssef N."/>
            <person name="Fhoula I."/>
            <person name="Ben Dhia O."/>
            <person name="Mahjoubi M."/>
            <person name="Ouzari H.I."/>
            <person name="Cherif A."/>
        </authorList>
    </citation>
    <scope>NUCLEOTIDE SEQUENCE [LARGE SCALE GENOMIC DNA]</scope>
    <source>
        <strain evidence="7 8">N11</strain>
    </source>
</reference>
<evidence type="ECO:0000259" key="6">
    <source>
        <dbReference type="Pfam" id="PF00892"/>
    </source>
</evidence>
<feature type="domain" description="EamA" evidence="6">
    <location>
        <begin position="19"/>
        <end position="156"/>
    </location>
</feature>
<sequence length="305" mass="31764">MDLLFDAAALQSGALSLPPGIAYAVVAAFVWGTYIFALKRYFDDYPGTVFTVVVNVAAVLWYLPITLSTPTAEIPDAGTFGIGDAGIILLTVVMTATAFLVFLSALDAGEVSYVAPINKIVPVFVLPIEILFLHEQLRPIQLVGVGVATLAVYVANYRSGSLLDPLKKAATARPAQLALVSALCYAIGDVGKRLVLQEMNIPPTIWVPTLLGGVVVVLLPLVVRDWVSVRGDLPKFALAGAGVALGEHLTSLAFAVAPASIASPVVNTQAVVAVLLGGVLLRERAFGTRLVAAALAVVGVALIAL</sequence>
<dbReference type="InterPro" id="IPR037185">
    <property type="entry name" value="EmrE-like"/>
</dbReference>
<protein>
    <submittedName>
        <fullName evidence="7">DMT family transporter</fullName>
    </submittedName>
</protein>
<dbReference type="GO" id="GO:0016020">
    <property type="term" value="C:membrane"/>
    <property type="evidence" value="ECO:0007669"/>
    <property type="project" value="UniProtKB-SubCell"/>
</dbReference>
<gene>
    <name evidence="7" type="ORF">ELS19_07190</name>
</gene>
<dbReference type="Proteomes" id="UP000294028">
    <property type="component" value="Unassembled WGS sequence"/>
</dbReference>
<feature type="transmembrane region" description="Helical" evidence="5">
    <location>
        <begin position="286"/>
        <end position="304"/>
    </location>
</feature>
<feature type="transmembrane region" description="Helical" evidence="5">
    <location>
        <begin position="261"/>
        <end position="281"/>
    </location>
</feature>
<evidence type="ECO:0000313" key="8">
    <source>
        <dbReference type="Proteomes" id="UP000294028"/>
    </source>
</evidence>
<feature type="transmembrane region" description="Helical" evidence="5">
    <location>
        <begin position="203"/>
        <end position="223"/>
    </location>
</feature>
<feature type="domain" description="EamA" evidence="6">
    <location>
        <begin position="177"/>
        <end position="304"/>
    </location>
</feature>
<proteinExistence type="predicted"/>
<dbReference type="Gene3D" id="1.10.3730.20">
    <property type="match status" value="1"/>
</dbReference>
<feature type="transmembrane region" description="Helical" evidence="5">
    <location>
        <begin position="169"/>
        <end position="188"/>
    </location>
</feature>
<name>A0A482TPB3_9EURY</name>
<dbReference type="EMBL" id="RZHH01000002">
    <property type="protein sequence ID" value="RYJ13769.1"/>
    <property type="molecule type" value="Genomic_DNA"/>
</dbReference>
<keyword evidence="4 5" id="KW-0472">Membrane</keyword>